<comment type="caution">
    <text evidence="5">The sequence shown here is derived from an EMBL/GenBank/DDBJ whole genome shotgun (WGS) entry which is preliminary data.</text>
</comment>
<dbReference type="EMBL" id="BAAAZN010000014">
    <property type="protein sequence ID" value="GAA3567384.1"/>
    <property type="molecule type" value="Genomic_DNA"/>
</dbReference>
<feature type="domain" description="DNA mismatch repair proteins mutS family" evidence="4">
    <location>
        <begin position="322"/>
        <end position="498"/>
    </location>
</feature>
<dbReference type="RefSeq" id="WP_344865657.1">
    <property type="nucleotide sequence ID" value="NZ_BAAAZN010000014.1"/>
</dbReference>
<reference evidence="6" key="1">
    <citation type="journal article" date="2019" name="Int. J. Syst. Evol. Microbiol.">
        <title>The Global Catalogue of Microorganisms (GCM) 10K type strain sequencing project: providing services to taxonomists for standard genome sequencing and annotation.</title>
        <authorList>
            <consortium name="The Broad Institute Genomics Platform"/>
            <consortium name="The Broad Institute Genome Sequencing Center for Infectious Disease"/>
            <person name="Wu L."/>
            <person name="Ma J."/>
        </authorList>
    </citation>
    <scope>NUCLEOTIDE SEQUENCE [LARGE SCALE GENOMIC DNA]</scope>
    <source>
        <strain evidence="6">JCM 16898</strain>
    </source>
</reference>
<organism evidence="5 6">
    <name type="scientific">Amycolatopsis ultiminotia</name>
    <dbReference type="NCBI Taxonomy" id="543629"/>
    <lineage>
        <taxon>Bacteria</taxon>
        <taxon>Bacillati</taxon>
        <taxon>Actinomycetota</taxon>
        <taxon>Actinomycetes</taxon>
        <taxon>Pseudonocardiales</taxon>
        <taxon>Pseudonocardiaceae</taxon>
        <taxon>Amycolatopsis</taxon>
    </lineage>
</organism>
<dbReference type="SUPFAM" id="SSF52540">
    <property type="entry name" value="P-loop containing nucleoside triphosphate hydrolases"/>
    <property type="match status" value="1"/>
</dbReference>
<keyword evidence="1" id="KW-0547">Nucleotide-binding</keyword>
<accession>A0ABP6XJT9</accession>
<gene>
    <name evidence="5" type="ORF">GCM10022222_59180</name>
</gene>
<keyword evidence="2" id="KW-0067">ATP-binding</keyword>
<dbReference type="PANTHER" id="PTHR11361:SF34">
    <property type="entry name" value="DNA MISMATCH REPAIR PROTEIN MSH1, MITOCHONDRIAL"/>
    <property type="match status" value="1"/>
</dbReference>
<evidence type="ECO:0000259" key="4">
    <source>
        <dbReference type="SMART" id="SM00534"/>
    </source>
</evidence>
<dbReference type="SMART" id="SM00534">
    <property type="entry name" value="MUTSac"/>
    <property type="match status" value="1"/>
</dbReference>
<evidence type="ECO:0000313" key="6">
    <source>
        <dbReference type="Proteomes" id="UP001500689"/>
    </source>
</evidence>
<sequence length="498" mass="54943">MKVFLLHGDRDGAPDASPPPNRHDLTQDLELDTLFDAMAAEDEFLRDIVPRVVFASLSEPEEIRYRQQVLADCVANPAVVRDLYAIAVDARRVERKVWFGILSRESPEHILHRSVKILEYLVENLRQLRQIAAEHAGAFDSPGFRRFFAMLQEELDDDYFALVGNHLKELEFPHGVLMSAELGAGNRGVRYGLHRVPHRGWLERIAGSSPPSYGFTVPARDEAGARALGDLQDQGLNVVANALAQSADHVKSFFHVLRAELAFYLGCLNLHERLSAKGAPCCFPEPRPGTDVALTARGLYDVCLALRSREPVAGNDVDADGASLVLITGANQGGKSTFLRSCGTAQLMLQAGMFAPAGSLRADVCTGLFTHFKREEDDTMTKGKLDEELARMSEIADRIRPGGQLLCNESFASTNEAEGSELARRVIRALTESGVKVLFVTHLYDLGRSLHEQHRDDMLFLRAERGQTYRLAEGEPLPTSYGADSYRRVFAPATGSDG</sequence>
<keyword evidence="6" id="KW-1185">Reference proteome</keyword>
<dbReference type="InterPro" id="IPR027417">
    <property type="entry name" value="P-loop_NTPase"/>
</dbReference>
<evidence type="ECO:0000256" key="1">
    <source>
        <dbReference type="ARBA" id="ARBA00022741"/>
    </source>
</evidence>
<protein>
    <submittedName>
        <fullName evidence="5">DNA mismatch repair protein MutS</fullName>
    </submittedName>
</protein>
<dbReference type="PANTHER" id="PTHR11361">
    <property type="entry name" value="DNA MISMATCH REPAIR PROTEIN MUTS FAMILY MEMBER"/>
    <property type="match status" value="1"/>
</dbReference>
<dbReference type="Pfam" id="PF00488">
    <property type="entry name" value="MutS_V"/>
    <property type="match status" value="1"/>
</dbReference>
<dbReference type="Gene3D" id="3.40.50.300">
    <property type="entry name" value="P-loop containing nucleotide triphosphate hydrolases"/>
    <property type="match status" value="1"/>
</dbReference>
<proteinExistence type="predicted"/>
<evidence type="ECO:0000313" key="5">
    <source>
        <dbReference type="EMBL" id="GAA3567384.1"/>
    </source>
</evidence>
<name>A0ABP6XJT9_9PSEU</name>
<keyword evidence="3" id="KW-0238">DNA-binding</keyword>
<dbReference type="InterPro" id="IPR000432">
    <property type="entry name" value="DNA_mismatch_repair_MutS_C"/>
</dbReference>
<dbReference type="Proteomes" id="UP001500689">
    <property type="component" value="Unassembled WGS sequence"/>
</dbReference>
<dbReference type="InterPro" id="IPR045076">
    <property type="entry name" value="MutS"/>
</dbReference>
<evidence type="ECO:0000256" key="3">
    <source>
        <dbReference type="ARBA" id="ARBA00023125"/>
    </source>
</evidence>
<evidence type="ECO:0000256" key="2">
    <source>
        <dbReference type="ARBA" id="ARBA00022840"/>
    </source>
</evidence>